<evidence type="ECO:0000256" key="7">
    <source>
        <dbReference type="RuleBase" id="RU361268"/>
    </source>
</evidence>
<dbReference type="PANTHER" id="PTHR11740:SF0">
    <property type="entry name" value="CASEIN KINASE II SUBUNIT BETA"/>
    <property type="match status" value="1"/>
</dbReference>
<dbReference type="PRINTS" id="PR00472">
    <property type="entry name" value="CASNKINASEII"/>
</dbReference>
<gene>
    <name evidence="8" type="primary">CSON012700</name>
</gene>
<dbReference type="GO" id="GO:0016055">
    <property type="term" value="P:Wnt signaling pathway"/>
    <property type="evidence" value="ECO:0007669"/>
    <property type="project" value="UniProtKB-KW"/>
</dbReference>
<dbReference type="FunFam" id="2.20.25.20:FF:000002">
    <property type="entry name" value="Casein kinase II subunit beta"/>
    <property type="match status" value="1"/>
</dbReference>
<accession>A0A336M8N3</accession>
<dbReference type="EMBL" id="UFQT01000611">
    <property type="protein sequence ID" value="SSX25721.1"/>
    <property type="molecule type" value="Genomic_DNA"/>
</dbReference>
<dbReference type="Gene3D" id="1.10.1820.10">
    <property type="entry name" value="protein kinase ck2 holoenzyme, chain C, domain 1"/>
    <property type="match status" value="1"/>
</dbReference>
<dbReference type="InterPro" id="IPR016149">
    <property type="entry name" value="Casein_kin_II_reg-sub_N"/>
</dbReference>
<dbReference type="FunFam" id="1.10.1820.10:FF:000001">
    <property type="entry name" value="Casein kinase II subunit beta"/>
    <property type="match status" value="1"/>
</dbReference>
<dbReference type="GO" id="GO:0019887">
    <property type="term" value="F:protein kinase regulator activity"/>
    <property type="evidence" value="ECO:0007669"/>
    <property type="project" value="InterPro"/>
</dbReference>
<dbReference type="Pfam" id="PF01214">
    <property type="entry name" value="CK_II_beta"/>
    <property type="match status" value="1"/>
</dbReference>
<evidence type="ECO:0000256" key="6">
    <source>
        <dbReference type="ARBA" id="ARBA00058642"/>
    </source>
</evidence>
<evidence type="ECO:0000256" key="3">
    <source>
        <dbReference type="ARBA" id="ARBA00017775"/>
    </source>
</evidence>
<organism evidence="8">
    <name type="scientific">Culicoides sonorensis</name>
    <name type="common">Biting midge</name>
    <dbReference type="NCBI Taxonomy" id="179676"/>
    <lineage>
        <taxon>Eukaryota</taxon>
        <taxon>Metazoa</taxon>
        <taxon>Ecdysozoa</taxon>
        <taxon>Arthropoda</taxon>
        <taxon>Hexapoda</taxon>
        <taxon>Insecta</taxon>
        <taxon>Pterygota</taxon>
        <taxon>Neoptera</taxon>
        <taxon>Endopterygota</taxon>
        <taxon>Diptera</taxon>
        <taxon>Nematocera</taxon>
        <taxon>Chironomoidea</taxon>
        <taxon>Ceratopogonidae</taxon>
        <taxon>Ceratopogoninae</taxon>
        <taxon>Culicoides</taxon>
        <taxon>Monoculicoides</taxon>
    </lineage>
</organism>
<dbReference type="InterPro" id="IPR035991">
    <property type="entry name" value="Casein_kinase_II_beta-like"/>
</dbReference>
<keyword evidence="4" id="KW-0597">Phosphoprotein</keyword>
<name>A0A336M8N3_CULSO</name>
<dbReference type="InterPro" id="IPR000704">
    <property type="entry name" value="Casein_kinase_II_reg-sub"/>
</dbReference>
<dbReference type="GO" id="GO:0005956">
    <property type="term" value="C:protein kinase CK2 complex"/>
    <property type="evidence" value="ECO:0007669"/>
    <property type="project" value="UniProtKB-UniRule"/>
</dbReference>
<dbReference type="Gene3D" id="2.20.25.20">
    <property type="match status" value="1"/>
</dbReference>
<dbReference type="PROSITE" id="PS01101">
    <property type="entry name" value="CK2_BETA"/>
    <property type="match status" value="1"/>
</dbReference>
<evidence type="ECO:0000256" key="4">
    <source>
        <dbReference type="ARBA" id="ARBA00022553"/>
    </source>
</evidence>
<protein>
    <recommendedName>
        <fullName evidence="3 7">Casein kinase II subunit beta</fullName>
        <shortName evidence="7">CK II beta</shortName>
    </recommendedName>
</protein>
<evidence type="ECO:0000256" key="2">
    <source>
        <dbReference type="ARBA" id="ARBA00011209"/>
    </source>
</evidence>
<sequence length="566" mass="63014">MESKMGITMPNILKKKGKSWKLFKARENFRLKLQMEALKRSLAEQASTAKVLNMIELPPDNMDEEEIFNDRLEFRESELAGNYGSAPKEAVQAFYGESKPIFKCAPPPSTKGRKTALVEQIPDFYVLSDNNLNSNDDSGILTQLILLDNDISQIGAETVGQQTLVKLESDTVMIIPAIESAEPLPDLVTMEDQVQLAEIDLQNIDLNILTLNSVPNSRSLIETNPSIVDIAVSKSAYLGAEFCSTAPSVSNLEPILLIELSCVTSASVPTLIPKCSSICTPGGILSGSGLVLSIFRIFSSLTDFVLFCDFIGSSASSASTISNSFKKLKMSSSEEVSWISWFCGLRGNEFFCEVDEDYIQDKFNLTGLNEQVPNYRQALDMILDLEPEDELEDNPNQSDLIEQAAEMLYGLIHARYILTNRGIAQMIEKYQSGDFGHCPRVYCESQPMLPLGLSDVPGEAMVKSYCPKCVDVYTPKSSRHHHTDGAYFGTGFPHMLFMVHPEYRPKRPANQFVPRLYGFKIHSLAYQIQLQAAANFKAPLRGSSDKKIADARVIKNKIKRHFPHFL</sequence>
<dbReference type="PANTHER" id="PTHR11740">
    <property type="entry name" value="CASEIN KINASE II SUBUNIT BETA"/>
    <property type="match status" value="1"/>
</dbReference>
<dbReference type="GO" id="GO:0005737">
    <property type="term" value="C:cytoplasm"/>
    <property type="evidence" value="ECO:0007669"/>
    <property type="project" value="TreeGrafter"/>
</dbReference>
<dbReference type="SMART" id="SM01085">
    <property type="entry name" value="CK_II_beta"/>
    <property type="match status" value="1"/>
</dbReference>
<dbReference type="SUPFAM" id="SSF57798">
    <property type="entry name" value="Casein kinase II beta subunit"/>
    <property type="match status" value="1"/>
</dbReference>
<dbReference type="AlphaFoldDB" id="A0A336M8N3"/>
<dbReference type="VEuPathDB" id="VectorBase:CSON012700"/>
<evidence type="ECO:0000256" key="5">
    <source>
        <dbReference type="ARBA" id="ARBA00022687"/>
    </source>
</evidence>
<evidence type="ECO:0000256" key="1">
    <source>
        <dbReference type="ARBA" id="ARBA00006941"/>
    </source>
</evidence>
<reference evidence="8" key="1">
    <citation type="submission" date="2018-07" db="EMBL/GenBank/DDBJ databases">
        <authorList>
            <person name="Quirk P.G."/>
            <person name="Krulwich T.A."/>
        </authorList>
    </citation>
    <scope>NUCLEOTIDE SEQUENCE</scope>
</reference>
<comment type="similarity">
    <text evidence="1 7">Belongs to the casein kinase 2 subunit beta family.</text>
</comment>
<proteinExistence type="inferred from homology"/>
<evidence type="ECO:0000313" key="8">
    <source>
        <dbReference type="EMBL" id="SSX25721.1"/>
    </source>
</evidence>
<comment type="subunit">
    <text evidence="2 7">Tetramer of two alpha and two beta subunits.</text>
</comment>
<comment type="function">
    <text evidence="6">Participates in Wnt signaling. Plays a complex role in regulating the basal catalytic activity of the alpha subunit.</text>
</comment>
<keyword evidence="5" id="KW-0879">Wnt signaling pathway</keyword>